<keyword evidence="2 4" id="KW-0378">Hydrolase</keyword>
<evidence type="ECO:0000256" key="3">
    <source>
        <dbReference type="ARBA" id="ARBA00023004"/>
    </source>
</evidence>
<dbReference type="InterPro" id="IPR022840">
    <property type="entry name" value="GTP_cyclohydrolase_MptA"/>
</dbReference>
<dbReference type="Gene3D" id="3.10.270.10">
    <property type="entry name" value="Urate Oxidase"/>
    <property type="match status" value="1"/>
</dbReference>
<gene>
    <name evidence="4" type="primary">mptA</name>
    <name evidence="6" type="ORF">B9Q02_07220</name>
</gene>
<dbReference type="InterPro" id="IPR003801">
    <property type="entry name" value="GTP_cyclohydrolase_FolE2/MptA"/>
</dbReference>
<dbReference type="NCBIfam" id="TIGR00294">
    <property type="entry name" value="GTP cyclohydrolase MptA"/>
    <property type="match status" value="1"/>
</dbReference>
<sequence>MRDGFHVQQIKPVVPTTFIWTPLFRLGKAYSHPSVKPVERVVNAPDVQSQKPEIPIALSKVGLVNVVKEVVFNGSSRPYNVVASINVYTDLPYYQRGMHMSRGGEAITDIVESASTMPIHTFESLCAEIARRTLELIESSSFVEASLKGTMVMKSRSKINGRVVSEPIKVYAKARIERASQKVVHTVGAGVSGMTVCPCAKEMVEHHSAELLKSEGKGLNLDDSLVRRILELVPVASHVQRGFGKIVVSAAQPGVVDIYDLVEMIEDSMSGPTQDVLKRVDEASLVRMAFSKPRFVEDVVRGMAYSFATRYAQKLEKSARLLFSQTNYESIHKHDVKAELRTTMGELLESLSHIN</sequence>
<reference evidence="6 7" key="1">
    <citation type="submission" date="2017-04" db="EMBL/GenBank/DDBJ databases">
        <title>Novel microbial lineages endemic to geothermal iron-oxide mats fill important gaps in the evolutionary history of Archaea.</title>
        <authorList>
            <person name="Jay Z.J."/>
            <person name="Beam J.P."/>
            <person name="Dlakic M."/>
            <person name="Rusch D.B."/>
            <person name="Kozubal M.A."/>
            <person name="Inskeep W.P."/>
        </authorList>
    </citation>
    <scope>NUCLEOTIDE SEQUENCE [LARGE SCALE GENOMIC DNA]</scope>
    <source>
        <strain evidence="6">BE_D</strain>
    </source>
</reference>
<comment type="caution">
    <text evidence="6">The sequence shown here is derived from an EMBL/GenBank/DDBJ whole genome shotgun (WGS) entry which is preliminary data.</text>
</comment>
<dbReference type="AlphaFoldDB" id="A0A2R6AFR3"/>
<keyword evidence="1 4" id="KW-0479">Metal-binding</keyword>
<evidence type="ECO:0000256" key="5">
    <source>
        <dbReference type="NCBIfam" id="TIGR00294"/>
    </source>
</evidence>
<comment type="similarity">
    <text evidence="4">Belongs to the GTP cyclohydrolase IV family.</text>
</comment>
<evidence type="ECO:0000256" key="2">
    <source>
        <dbReference type="ARBA" id="ARBA00022801"/>
    </source>
</evidence>
<comment type="catalytic activity">
    <reaction evidence="4">
        <text>GTP + H2O = 7,8-dihydroneopterin 2',3'-cyclic phosphate + formate + diphosphate + H(+)</text>
        <dbReference type="Rhea" id="RHEA:25860"/>
        <dbReference type="ChEBI" id="CHEBI:15377"/>
        <dbReference type="ChEBI" id="CHEBI:15378"/>
        <dbReference type="ChEBI" id="CHEBI:15740"/>
        <dbReference type="ChEBI" id="CHEBI:33019"/>
        <dbReference type="ChEBI" id="CHEBI:37565"/>
        <dbReference type="ChEBI" id="CHEBI:58854"/>
        <dbReference type="EC" id="3.5.4.39"/>
    </reaction>
</comment>
<comment type="function">
    <text evidence="4">Converts GTP to 7,8-dihydro-D-neopterin 2',3'-cyclic phosphate, the first intermediate in the biosynthesis of coenzyme methanopterin.</text>
</comment>
<protein>
    <recommendedName>
        <fullName evidence="4 5">GTP cyclohydrolase MptA</fullName>
        <ecNumber evidence="4 5">3.5.4.39</ecNumber>
    </recommendedName>
    <alternativeName>
        <fullName evidence="4">GTP cyclohydrolase IV</fullName>
    </alternativeName>
</protein>
<dbReference type="Proteomes" id="UP000240569">
    <property type="component" value="Unassembled WGS sequence"/>
</dbReference>
<dbReference type="GO" id="GO:0005506">
    <property type="term" value="F:iron ion binding"/>
    <property type="evidence" value="ECO:0007669"/>
    <property type="project" value="UniProtKB-UniRule"/>
</dbReference>
<dbReference type="Pfam" id="PF02649">
    <property type="entry name" value="GCHY-1"/>
    <property type="match status" value="1"/>
</dbReference>
<name>A0A2R6AFR3_9ARCH</name>
<dbReference type="HAMAP" id="MF_01527_A">
    <property type="entry name" value="GTP_cyclohydrol_A"/>
    <property type="match status" value="1"/>
</dbReference>
<evidence type="ECO:0000256" key="4">
    <source>
        <dbReference type="HAMAP-Rule" id="MF_01527"/>
    </source>
</evidence>
<evidence type="ECO:0000256" key="1">
    <source>
        <dbReference type="ARBA" id="ARBA00022723"/>
    </source>
</evidence>
<dbReference type="GO" id="GO:2001118">
    <property type="term" value="P:tetrahydromethanopterin biosynthetic process"/>
    <property type="evidence" value="ECO:0007669"/>
    <property type="project" value="UniProtKB-UniRule"/>
</dbReference>
<evidence type="ECO:0000313" key="6">
    <source>
        <dbReference type="EMBL" id="PSN85224.1"/>
    </source>
</evidence>
<dbReference type="EC" id="3.5.4.39" evidence="4 5"/>
<comment type="pathway">
    <text evidence="4">Cofactor biosynthesis; 5,6,7,8-tetrahydromethanopterin biosynthesis.</text>
</comment>
<accession>A0A2R6AFR3</accession>
<dbReference type="GO" id="GO:0003934">
    <property type="term" value="F:GTP cyclohydrolase I activity"/>
    <property type="evidence" value="ECO:0007669"/>
    <property type="project" value="InterPro"/>
</dbReference>
<evidence type="ECO:0000313" key="7">
    <source>
        <dbReference type="Proteomes" id="UP000240569"/>
    </source>
</evidence>
<comment type="cofactor">
    <cofactor evidence="4">
        <name>Fe(2+)</name>
        <dbReference type="ChEBI" id="CHEBI:29033"/>
    </cofactor>
    <text evidence="4">Binds 1 Fe(2+) ion per subunit.</text>
</comment>
<comment type="subunit">
    <text evidence="4">Homodimer.</text>
</comment>
<feature type="site" description="May be catalytically important" evidence="4">
    <location>
        <position position="197"/>
    </location>
</feature>
<dbReference type="EMBL" id="NEXD01000040">
    <property type="protein sequence ID" value="PSN85224.1"/>
    <property type="molecule type" value="Genomic_DNA"/>
</dbReference>
<organism evidence="6 7">
    <name type="scientific">Candidatus Marsarchaeota G1 archaeon BE_D</name>
    <dbReference type="NCBI Taxonomy" id="1978156"/>
    <lineage>
        <taxon>Archaea</taxon>
        <taxon>Candidatus Marsarchaeota</taxon>
        <taxon>Candidatus Marsarchaeota group 1</taxon>
    </lineage>
</organism>
<dbReference type="GO" id="GO:0044682">
    <property type="term" value="F:GTP cyclohydrolase IV activity"/>
    <property type="evidence" value="ECO:0007669"/>
    <property type="project" value="UniProtKB-UniRule"/>
</dbReference>
<dbReference type="UniPathway" id="UPA00065"/>
<dbReference type="PANTHER" id="PTHR36445:SF1">
    <property type="entry name" value="GTP CYCLOHYDROLASE MPTA"/>
    <property type="match status" value="1"/>
</dbReference>
<proteinExistence type="inferred from homology"/>
<dbReference type="PANTHER" id="PTHR36445">
    <property type="entry name" value="GTP CYCLOHYDROLASE MPTA"/>
    <property type="match status" value="1"/>
</dbReference>
<keyword evidence="3 4" id="KW-0408">Iron</keyword>